<evidence type="ECO:0000313" key="1">
    <source>
        <dbReference type="EMBL" id="BCT90782.1"/>
    </source>
</evidence>
<name>A0A9W4C9Z9_ADEB2</name>
<dbReference type="EMBL" id="LC621239">
    <property type="protein sequence ID" value="BCT90782.1"/>
    <property type="molecule type" value="Genomic_DNA"/>
</dbReference>
<reference evidence="1" key="1">
    <citation type="submission" date="2021-03" db="EMBL/GenBank/DDBJ databases">
        <title>First isolation, molecular characterization, and serological survey of bovine adenovirus type 2 in Japan.</title>
        <authorList>
            <person name="Kumagai A."/>
            <person name="Hatama S."/>
        </authorList>
    </citation>
    <scope>NUCLEOTIDE SEQUENCE</scope>
    <source>
        <strain evidence="1">KY19-1</strain>
    </source>
</reference>
<organism evidence="1">
    <name type="scientific">Bovine adenovirus 2</name>
    <name type="common">BAdV-2</name>
    <name type="synonym">Mastadenovirus bos2</name>
    <dbReference type="NCBI Taxonomy" id="114429"/>
    <lineage>
        <taxon>Viruses</taxon>
        <taxon>Varidnaviria</taxon>
        <taxon>Bamfordvirae</taxon>
        <taxon>Preplasmiviricota</taxon>
        <taxon>Polisuviricotina</taxon>
        <taxon>Pharingeaviricetes</taxon>
        <taxon>Rowavirales</taxon>
        <taxon>Adenoviridae</taxon>
        <taxon>Mastadenovirus</taxon>
        <taxon>Mastadenovirus bovidae</taxon>
        <taxon>Ovine mastadenovirus A</taxon>
    </lineage>
</organism>
<sequence>MHNCNSEDTRLSIKALCKLHYQYCASDNCFWKSNLLPSYFCVLPEALEGDCVPDSLQPGHGLRLEIPHCYFSYIANFDGHEIICSSNLKSGYVKATCRCSVPGAHLALFQGICWLFNKRMVPVDDSNTDSC</sequence>
<protein>
    <submittedName>
        <fullName evidence="1">E3 12.5K protein</fullName>
    </submittedName>
</protein>
<organismHost>
    <name type="scientific">Bos taurus</name>
    <name type="common">Bovine</name>
    <dbReference type="NCBI Taxonomy" id="9913"/>
</organismHost>
<dbReference type="Proteomes" id="UP000664909">
    <property type="component" value="Segment"/>
</dbReference>
<accession>A0A9W4C9Z9</accession>
<proteinExistence type="predicted"/>